<dbReference type="PANTHER" id="PTHR30195">
    <property type="entry name" value="TYPE I SITE-SPECIFIC DEOXYRIBONUCLEASE PROTEIN SUBUNIT M AND R"/>
    <property type="match status" value="1"/>
</dbReference>
<keyword evidence="6" id="KW-0680">Restriction system</keyword>
<dbReference type="Pfam" id="PF18766">
    <property type="entry name" value="SWI2_SNF2"/>
    <property type="match status" value="1"/>
</dbReference>
<dbReference type="PROSITE" id="PS51192">
    <property type="entry name" value="HELICASE_ATP_BIND_1"/>
    <property type="match status" value="1"/>
</dbReference>
<dbReference type="GO" id="GO:0005524">
    <property type="term" value="F:ATP binding"/>
    <property type="evidence" value="ECO:0007669"/>
    <property type="project" value="UniProtKB-KW"/>
</dbReference>
<evidence type="ECO:0000256" key="5">
    <source>
        <dbReference type="ARBA" id="ARBA00022741"/>
    </source>
</evidence>
<dbReference type="Pfam" id="PF22679">
    <property type="entry name" value="T1R_D3-like"/>
    <property type="match status" value="1"/>
</dbReference>
<accession>A0A7K4HKL0</accession>
<dbReference type="CDD" id="cd22332">
    <property type="entry name" value="HsdR_N"/>
    <property type="match status" value="1"/>
</dbReference>
<dbReference type="GO" id="GO:0120545">
    <property type="term" value="F:nucleic acid conformation isomerase activity"/>
    <property type="evidence" value="ECO:0007669"/>
    <property type="project" value="UniProtKB-ARBA"/>
</dbReference>
<dbReference type="InterPro" id="IPR027417">
    <property type="entry name" value="P-loop_NTPase"/>
</dbReference>
<protein>
    <recommendedName>
        <fullName evidence="3">type I site-specific deoxyribonuclease</fullName>
        <ecNumber evidence="3">3.1.21.3</ecNumber>
    </recommendedName>
</protein>
<sequence>MGHHTFTEDEVETAALAWFAEMGYTILHGPDIAPDGTTPERENYDQPLLTRRLQDAIARINPDLPREALDEAFRKLIRTASPSLIETNRTFHQHLTEGVTVEYRGPDGRIRSAPVRIFDPATPENNEWLAVNQYTVTENNRNRRPDIVIFVNGLPIAVIELKNPADPATDIWTAYNQLQTYIQQIPSLFATNELLVISDGVEARTGSLTAGREYFMPWRTVDGDTTAPEATPELDVLIHGLFHPHRLTEYLQDFILFQNSGTSLTKINAGYHQFFAVKAAIESTIRAASTGGDQKGGVIWHTQGSGKSLTMVFYARKLALAADLKNPTIVVLTDQNDLDDQLFDTFAECQDHLRQEPVQAASRANLRDLLHGRQAGGIVFSTVQKFFPTKEEAHHPLLSDRRNIILIADEAHESQYGFTGHINEKTGHIRYGFAAYIRQALPNATAIGFTGTPISLKDRDTRQVFGDDISTYDVLQAQKDHVTVPIYYEGRHVKLDLPDEEKPKLDEELDDIVSEEDEDTRGKIKSKWAALEAVVGTPHRIETIAADIDRHFAQQQEVLPGKAMIVCMSRRICVEMYNALVRLHPEWDSDDDTAGAIKVIMSGTPGERLDWQKHIRTKQQIRGLRKRFKDPDDPFTIVIVRDMWNTGFNAPCLTTMYVDKPMQGHGLMQTIARVDRVFKDKPGGLVVDYIGIAPRMKTALAEYTTTKHKGLTVYELEEAVAMMLEKHQICCDLMHGFKWSEWKSGDPMGRLALITGGMNHILKQPDGKEDFLDTVMQLSAAYALAVTEEAAGEIRDDVTFFQSVRASILKNTVRKGKPADVLDHAVNQLISGAIALDGPVEIFKAAGLSNPDISILSDEFLAEVRGLPQKNLAVELLRKLINDEIKTRMRKNVVQSRKFSEMLDQTILNYENRSVETAVIIEQLIETARQIREEVKRGEKMGLSEAEIAFYDALANNQSAREVMADEDLRKIASELVVKVQENVTIDWSRKENVRARMRRTIKRILRQYKYPPDKQEEATQLVLMQAEQVCREISGEA</sequence>
<keyword evidence="5" id="KW-0547">Nucleotide-binding</keyword>
<dbReference type="OrthoDB" id="11429at2157"/>
<keyword evidence="13" id="KW-1185">Reference proteome</keyword>
<dbReference type="InterPro" id="IPR051268">
    <property type="entry name" value="Type-I_R_enzyme_R_subunit"/>
</dbReference>
<evidence type="ECO:0000256" key="10">
    <source>
        <dbReference type="ARBA" id="ARBA00023125"/>
    </source>
</evidence>
<evidence type="ECO:0000259" key="11">
    <source>
        <dbReference type="PROSITE" id="PS51192"/>
    </source>
</evidence>
<dbReference type="EMBL" id="JABXWR010000001">
    <property type="protein sequence ID" value="NVO65815.1"/>
    <property type="molecule type" value="Genomic_DNA"/>
</dbReference>
<evidence type="ECO:0000256" key="1">
    <source>
        <dbReference type="ARBA" id="ARBA00000851"/>
    </source>
</evidence>
<keyword evidence="10" id="KW-0238">DNA-binding</keyword>
<keyword evidence="7 12" id="KW-0255">Endonuclease</keyword>
<organism evidence="12 13">
    <name type="scientific">Methanofollis tationis</name>
    <dbReference type="NCBI Taxonomy" id="81417"/>
    <lineage>
        <taxon>Archaea</taxon>
        <taxon>Methanobacteriati</taxon>
        <taxon>Methanobacteriota</taxon>
        <taxon>Stenosarchaea group</taxon>
        <taxon>Methanomicrobia</taxon>
        <taxon>Methanomicrobiales</taxon>
        <taxon>Methanomicrobiaceae</taxon>
        <taxon>Methanofollis</taxon>
    </lineage>
</organism>
<dbReference type="PANTHER" id="PTHR30195:SF15">
    <property type="entry name" value="TYPE I RESTRICTION ENZYME HINDI ENDONUCLEASE SUBUNIT"/>
    <property type="match status" value="1"/>
</dbReference>
<dbReference type="InterPro" id="IPR055180">
    <property type="entry name" value="HsdR_RecA-like_helicase_dom_2"/>
</dbReference>
<evidence type="ECO:0000256" key="6">
    <source>
        <dbReference type="ARBA" id="ARBA00022747"/>
    </source>
</evidence>
<dbReference type="Gene3D" id="3.90.1570.50">
    <property type="match status" value="1"/>
</dbReference>
<dbReference type="SUPFAM" id="SSF52540">
    <property type="entry name" value="P-loop containing nucleoside triphosphate hydrolases"/>
    <property type="match status" value="2"/>
</dbReference>
<keyword evidence="4" id="KW-0540">Nuclease</keyword>
<evidence type="ECO:0000256" key="8">
    <source>
        <dbReference type="ARBA" id="ARBA00022801"/>
    </source>
</evidence>
<feature type="domain" description="Helicase ATP-binding" evidence="11">
    <location>
        <begin position="288"/>
        <end position="471"/>
    </location>
</feature>
<reference evidence="12 13" key="1">
    <citation type="submission" date="2020-06" db="EMBL/GenBank/DDBJ databases">
        <title>Methanofollis fontis sp. nov., a methanogen isolated from marine sediments near a cold seep at Four-Way Closure Ridge offshore southwestern Taiwan.</title>
        <authorList>
            <person name="Chen S.-C."/>
            <person name="Teng N.-H."/>
            <person name="Lin Y.-S."/>
            <person name="Lai M.-C."/>
            <person name="Chen H.-H."/>
            <person name="Wang C.-C."/>
        </authorList>
    </citation>
    <scope>NUCLEOTIDE SEQUENCE [LARGE SCALE GENOMIC DNA]</scope>
    <source>
        <strain evidence="12 13">DSM 2702</strain>
    </source>
</reference>
<dbReference type="Proteomes" id="UP000570823">
    <property type="component" value="Unassembled WGS sequence"/>
</dbReference>
<dbReference type="NCBIfam" id="TIGR00348">
    <property type="entry name" value="hsdR"/>
    <property type="match status" value="1"/>
</dbReference>
<evidence type="ECO:0000256" key="4">
    <source>
        <dbReference type="ARBA" id="ARBA00022722"/>
    </source>
</evidence>
<evidence type="ECO:0000256" key="3">
    <source>
        <dbReference type="ARBA" id="ARBA00012654"/>
    </source>
</evidence>
<name>A0A7K4HKL0_9EURY</name>
<dbReference type="Pfam" id="PF04313">
    <property type="entry name" value="HSDR_N"/>
    <property type="match status" value="1"/>
</dbReference>
<proteinExistence type="inferred from homology"/>
<dbReference type="InterPro" id="IPR021810">
    <property type="entry name" value="T1RH-like_C"/>
</dbReference>
<evidence type="ECO:0000313" key="13">
    <source>
        <dbReference type="Proteomes" id="UP000570823"/>
    </source>
</evidence>
<evidence type="ECO:0000256" key="7">
    <source>
        <dbReference type="ARBA" id="ARBA00022759"/>
    </source>
</evidence>
<keyword evidence="9" id="KW-0067">ATP-binding</keyword>
<evidence type="ECO:0000313" key="12">
    <source>
        <dbReference type="EMBL" id="NVO65815.1"/>
    </source>
</evidence>
<dbReference type="CDD" id="cd18030">
    <property type="entry name" value="DEXHc_RE_I_HsdR"/>
    <property type="match status" value="1"/>
</dbReference>
<dbReference type="GO" id="GO:0009307">
    <property type="term" value="P:DNA restriction-modification system"/>
    <property type="evidence" value="ECO:0007669"/>
    <property type="project" value="UniProtKB-KW"/>
</dbReference>
<dbReference type="GO" id="GO:0003677">
    <property type="term" value="F:DNA binding"/>
    <property type="evidence" value="ECO:0007669"/>
    <property type="project" value="UniProtKB-KW"/>
</dbReference>
<dbReference type="InterPro" id="IPR004473">
    <property type="entry name" value="Restrct_endonuc_typeI_HsdR"/>
</dbReference>
<dbReference type="Gene3D" id="3.40.50.300">
    <property type="entry name" value="P-loop containing nucleotide triphosphate hydrolases"/>
    <property type="match status" value="2"/>
</dbReference>
<gene>
    <name evidence="12" type="ORF">HWN36_00415</name>
</gene>
<dbReference type="InterPro" id="IPR007409">
    <property type="entry name" value="Restrct_endonuc_type1_HsdR_N"/>
</dbReference>
<comment type="caution">
    <text evidence="12">The sequence shown here is derived from an EMBL/GenBank/DDBJ whole genome shotgun (WGS) entry which is preliminary data.</text>
</comment>
<comment type="catalytic activity">
    <reaction evidence="1">
        <text>Endonucleolytic cleavage of DNA to give random double-stranded fragments with terminal 5'-phosphates, ATP is simultaneously hydrolyzed.</text>
        <dbReference type="EC" id="3.1.21.3"/>
    </reaction>
</comment>
<dbReference type="InterPro" id="IPR040980">
    <property type="entry name" value="SWI2_SNF2"/>
</dbReference>
<dbReference type="CDD" id="cd18800">
    <property type="entry name" value="SF2_C_EcoR124I-like"/>
    <property type="match status" value="1"/>
</dbReference>
<dbReference type="SMART" id="SM00487">
    <property type="entry name" value="DEXDc"/>
    <property type="match status" value="1"/>
</dbReference>
<keyword evidence="8" id="KW-0378">Hydrolase</keyword>
<evidence type="ECO:0000256" key="2">
    <source>
        <dbReference type="ARBA" id="ARBA00008598"/>
    </source>
</evidence>
<evidence type="ECO:0000256" key="9">
    <source>
        <dbReference type="ARBA" id="ARBA00022840"/>
    </source>
</evidence>
<dbReference type="RefSeq" id="WP_176787367.1">
    <property type="nucleotide sequence ID" value="NZ_JABXWR010000001.1"/>
</dbReference>
<dbReference type="EC" id="3.1.21.3" evidence="3"/>
<dbReference type="InterPro" id="IPR014001">
    <property type="entry name" value="Helicase_ATP-bd"/>
</dbReference>
<dbReference type="GO" id="GO:0009035">
    <property type="term" value="F:type I site-specific deoxyribonuclease activity"/>
    <property type="evidence" value="ECO:0007669"/>
    <property type="project" value="UniProtKB-EC"/>
</dbReference>
<comment type="similarity">
    <text evidence="2">Belongs to the HsdR family.</text>
</comment>
<dbReference type="Pfam" id="PF11867">
    <property type="entry name" value="T1RH-like_C"/>
    <property type="match status" value="1"/>
</dbReference>
<dbReference type="AlphaFoldDB" id="A0A7K4HKL0"/>